<accession>A0A9D2MQE3</accession>
<evidence type="ECO:0000259" key="4">
    <source>
        <dbReference type="Pfam" id="PF13649"/>
    </source>
</evidence>
<keyword evidence="3" id="KW-0949">S-adenosyl-L-methionine</keyword>
<evidence type="ECO:0000313" key="5">
    <source>
        <dbReference type="EMBL" id="HJB90476.1"/>
    </source>
</evidence>
<name>A0A9D2MQE3_9FIRM</name>
<dbReference type="PANTHER" id="PTHR43464:SF19">
    <property type="entry name" value="UBIQUINONE BIOSYNTHESIS O-METHYLTRANSFERASE, MITOCHONDRIAL"/>
    <property type="match status" value="1"/>
</dbReference>
<protein>
    <submittedName>
        <fullName evidence="5">Methyltransferase domain-containing protein</fullName>
    </submittedName>
</protein>
<comment type="caution">
    <text evidence="5">The sequence shown here is derived from an EMBL/GenBank/DDBJ whole genome shotgun (WGS) entry which is preliminary data.</text>
</comment>
<evidence type="ECO:0000256" key="2">
    <source>
        <dbReference type="ARBA" id="ARBA00022679"/>
    </source>
</evidence>
<dbReference type="Pfam" id="PF13649">
    <property type="entry name" value="Methyltransf_25"/>
    <property type="match status" value="1"/>
</dbReference>
<evidence type="ECO:0000256" key="1">
    <source>
        <dbReference type="ARBA" id="ARBA00022603"/>
    </source>
</evidence>
<dbReference type="EMBL" id="DWXE01000010">
    <property type="protein sequence ID" value="HJB90476.1"/>
    <property type="molecule type" value="Genomic_DNA"/>
</dbReference>
<dbReference type="AlphaFoldDB" id="A0A9D2MQE3"/>
<keyword evidence="1 5" id="KW-0489">Methyltransferase</keyword>
<feature type="domain" description="Methyltransferase" evidence="4">
    <location>
        <begin position="42"/>
        <end position="141"/>
    </location>
</feature>
<dbReference type="PANTHER" id="PTHR43464">
    <property type="entry name" value="METHYLTRANSFERASE"/>
    <property type="match status" value="1"/>
</dbReference>
<reference evidence="5" key="2">
    <citation type="submission" date="2021-04" db="EMBL/GenBank/DDBJ databases">
        <authorList>
            <person name="Gilroy R."/>
        </authorList>
    </citation>
    <scope>NUCLEOTIDE SEQUENCE</scope>
    <source>
        <strain evidence="5">USAMLcec3-2134</strain>
    </source>
</reference>
<dbReference type="InterPro" id="IPR041698">
    <property type="entry name" value="Methyltransf_25"/>
</dbReference>
<reference evidence="5" key="1">
    <citation type="journal article" date="2021" name="PeerJ">
        <title>Extensive microbial diversity within the chicken gut microbiome revealed by metagenomics and culture.</title>
        <authorList>
            <person name="Gilroy R."/>
            <person name="Ravi A."/>
            <person name="Getino M."/>
            <person name="Pursley I."/>
            <person name="Horton D.L."/>
            <person name="Alikhan N.F."/>
            <person name="Baker D."/>
            <person name="Gharbi K."/>
            <person name="Hall N."/>
            <person name="Watson M."/>
            <person name="Adriaenssens E.M."/>
            <person name="Foster-Nyarko E."/>
            <person name="Jarju S."/>
            <person name="Secka A."/>
            <person name="Antonio M."/>
            <person name="Oren A."/>
            <person name="Chaudhuri R.R."/>
            <person name="La Ragione R."/>
            <person name="Hildebrand F."/>
            <person name="Pallen M.J."/>
        </authorList>
    </citation>
    <scope>NUCLEOTIDE SEQUENCE</scope>
    <source>
        <strain evidence="5">USAMLcec3-2134</strain>
    </source>
</reference>
<dbReference type="InterPro" id="IPR029063">
    <property type="entry name" value="SAM-dependent_MTases_sf"/>
</dbReference>
<sequence>MNEIERFYDEEYEEWERLAWHLTEFEVTRRYMQQYLPNPQKVLDIGGGPGRYSIFLAQQGHEVTLLDLSGKNIRQAIERAKEAGVHLDSCIHGNALWLSEYIYKEEQYDAVLLMGPLYHLLNEEDRKKALAEALRVLKPGGILIASFISNYAPLQDYASRLKDLEDGERLLRYLQDGRNEKEDAVEFTTSYFCSAGEARKFMEEAGLKELAFAGVENILCGKEEQMHRLSEEQKERWLDLAWRLSRDQNLLGMSQHFLYIGEKEI</sequence>
<keyword evidence="2" id="KW-0808">Transferase</keyword>
<proteinExistence type="predicted"/>
<gene>
    <name evidence="5" type="ORF">H9763_03295</name>
</gene>
<organism evidence="5 6">
    <name type="scientific">Candidatus Eisenbergiella merdigallinarum</name>
    <dbReference type="NCBI Taxonomy" id="2838552"/>
    <lineage>
        <taxon>Bacteria</taxon>
        <taxon>Bacillati</taxon>
        <taxon>Bacillota</taxon>
        <taxon>Clostridia</taxon>
        <taxon>Lachnospirales</taxon>
        <taxon>Lachnospiraceae</taxon>
        <taxon>Eisenbergiella</taxon>
    </lineage>
</organism>
<evidence type="ECO:0000256" key="3">
    <source>
        <dbReference type="ARBA" id="ARBA00022691"/>
    </source>
</evidence>
<evidence type="ECO:0000313" key="6">
    <source>
        <dbReference type="Proteomes" id="UP000886883"/>
    </source>
</evidence>
<dbReference type="Proteomes" id="UP000886883">
    <property type="component" value="Unassembled WGS sequence"/>
</dbReference>
<dbReference type="GO" id="GO:0032259">
    <property type="term" value="P:methylation"/>
    <property type="evidence" value="ECO:0007669"/>
    <property type="project" value="UniProtKB-KW"/>
</dbReference>
<dbReference type="Gene3D" id="3.40.50.150">
    <property type="entry name" value="Vaccinia Virus protein VP39"/>
    <property type="match status" value="1"/>
</dbReference>
<dbReference type="SUPFAM" id="SSF53335">
    <property type="entry name" value="S-adenosyl-L-methionine-dependent methyltransferases"/>
    <property type="match status" value="1"/>
</dbReference>
<dbReference type="CDD" id="cd02440">
    <property type="entry name" value="AdoMet_MTases"/>
    <property type="match status" value="1"/>
</dbReference>
<dbReference type="GO" id="GO:0008168">
    <property type="term" value="F:methyltransferase activity"/>
    <property type="evidence" value="ECO:0007669"/>
    <property type="project" value="UniProtKB-KW"/>
</dbReference>